<comment type="caution">
    <text evidence="2">The sequence shown here is derived from an EMBL/GenBank/DDBJ whole genome shotgun (WGS) entry which is preliminary data.</text>
</comment>
<feature type="region of interest" description="Disordered" evidence="1">
    <location>
        <begin position="208"/>
        <end position="276"/>
    </location>
</feature>
<dbReference type="EMBL" id="CAJVRC010000888">
    <property type="protein sequence ID" value="CAG8906669.1"/>
    <property type="molecule type" value="Genomic_DNA"/>
</dbReference>
<proteinExistence type="predicted"/>
<feature type="region of interest" description="Disordered" evidence="1">
    <location>
        <begin position="527"/>
        <end position="561"/>
    </location>
</feature>
<organism evidence="2 3">
    <name type="scientific">Penicillium egyptiacum</name>
    <dbReference type="NCBI Taxonomy" id="1303716"/>
    <lineage>
        <taxon>Eukaryota</taxon>
        <taxon>Fungi</taxon>
        <taxon>Dikarya</taxon>
        <taxon>Ascomycota</taxon>
        <taxon>Pezizomycotina</taxon>
        <taxon>Eurotiomycetes</taxon>
        <taxon>Eurotiomycetidae</taxon>
        <taxon>Eurotiales</taxon>
        <taxon>Aspergillaceae</taxon>
        <taxon>Penicillium</taxon>
    </lineage>
</organism>
<dbReference type="OrthoDB" id="4498187at2759"/>
<name>A0A9W4KN15_9EURO</name>
<dbReference type="AlphaFoldDB" id="A0A9W4KN15"/>
<accession>A0A9W4KN15</accession>
<evidence type="ECO:0000256" key="1">
    <source>
        <dbReference type="SAM" id="MobiDB-lite"/>
    </source>
</evidence>
<feature type="compositionally biased region" description="Polar residues" evidence="1">
    <location>
        <begin position="527"/>
        <end position="543"/>
    </location>
</feature>
<gene>
    <name evidence="2" type="ORF">PEGY_LOCUS8600</name>
</gene>
<evidence type="ECO:0000313" key="3">
    <source>
        <dbReference type="Proteomes" id="UP001154252"/>
    </source>
</evidence>
<evidence type="ECO:0000313" key="2">
    <source>
        <dbReference type="EMBL" id="CAG8906669.1"/>
    </source>
</evidence>
<dbReference type="Proteomes" id="UP001154252">
    <property type="component" value="Unassembled WGS sequence"/>
</dbReference>
<reference evidence="2" key="1">
    <citation type="submission" date="2021-07" db="EMBL/GenBank/DDBJ databases">
        <authorList>
            <person name="Branca A.L. A."/>
        </authorList>
    </citation>
    <scope>NUCLEOTIDE SEQUENCE</scope>
</reference>
<feature type="compositionally biased region" description="Basic residues" evidence="1">
    <location>
        <begin position="213"/>
        <end position="227"/>
    </location>
</feature>
<protein>
    <submittedName>
        <fullName evidence="2">Uncharacterized protein</fullName>
    </submittedName>
</protein>
<sequence length="561" mass="62541">MEPTQFFTDAFVEELCDKAPHKANTDALADAAYDEDPQPALLGLDKWKVPESIFRADGSCMSIWELARANGYHFEGDPDVAPGSAFDNAFLELGVDPVIGPATEDHLELDPESSAPIVVDYVTPRSTCANQLTVYPLDTLNSLENADLGPPLSVVQVAPATDAPITKHPPVIIDQAPKVAPVTAAAVSQVAPFTPSAATGTVKVFALPQGKSSAKRPPKQRAKRVPKNKQDDELHKKQKKTKAKSTPLKAKGKTTLAPVTPPQKIAPAPMTPKPAPTPFPTSMTPIPAGQQQQLQLEQRLRNQEQYLRIEWKQLQQQQAHLKRQPPPGDPQQLQIYEQQRQLHEQQFKLCQHKVMQHKEQVRQYRHQQQQQCAMQQSHQFQAAAAQQVQQPTHQMQAVYPTPPKERMQSVMQQSQRLQASAAQRVQQPIHQKQAVYPTPPKERMQSVMHETQEVYPSPPKERMQTTMQQTQRLQASGAQQAHPPTQQMQGIYSTPTKERKQSVSSLSAASTSKRTFEFMESIVPSNFVANPNNHARWTVSPNGDRTYLNGPQTKKARVSTK</sequence>
<keyword evidence="3" id="KW-1185">Reference proteome</keyword>